<dbReference type="Proteomes" id="UP001062846">
    <property type="component" value="Chromosome 3"/>
</dbReference>
<reference evidence="1" key="1">
    <citation type="submission" date="2022-02" db="EMBL/GenBank/DDBJ databases">
        <title>Plant Genome Project.</title>
        <authorList>
            <person name="Zhang R.-G."/>
        </authorList>
    </citation>
    <scope>NUCLEOTIDE SEQUENCE</scope>
    <source>
        <strain evidence="1">AT1</strain>
    </source>
</reference>
<evidence type="ECO:0000313" key="1">
    <source>
        <dbReference type="EMBL" id="KAI8563374.1"/>
    </source>
</evidence>
<proteinExistence type="predicted"/>
<comment type="caution">
    <text evidence="1">The sequence shown here is derived from an EMBL/GenBank/DDBJ whole genome shotgun (WGS) entry which is preliminary data.</text>
</comment>
<gene>
    <name evidence="1" type="ORF">RHMOL_Rhmol03G0107100</name>
</gene>
<dbReference type="EMBL" id="CM046390">
    <property type="protein sequence ID" value="KAI8563374.1"/>
    <property type="molecule type" value="Genomic_DNA"/>
</dbReference>
<name>A0ACC0PE23_RHOML</name>
<evidence type="ECO:0000313" key="2">
    <source>
        <dbReference type="Proteomes" id="UP001062846"/>
    </source>
</evidence>
<accession>A0ACC0PE23</accession>
<keyword evidence="2" id="KW-1185">Reference proteome</keyword>
<protein>
    <submittedName>
        <fullName evidence="1">Uncharacterized protein</fullName>
    </submittedName>
</protein>
<organism evidence="1 2">
    <name type="scientific">Rhododendron molle</name>
    <name type="common">Chinese azalea</name>
    <name type="synonym">Azalea mollis</name>
    <dbReference type="NCBI Taxonomy" id="49168"/>
    <lineage>
        <taxon>Eukaryota</taxon>
        <taxon>Viridiplantae</taxon>
        <taxon>Streptophyta</taxon>
        <taxon>Embryophyta</taxon>
        <taxon>Tracheophyta</taxon>
        <taxon>Spermatophyta</taxon>
        <taxon>Magnoliopsida</taxon>
        <taxon>eudicotyledons</taxon>
        <taxon>Gunneridae</taxon>
        <taxon>Pentapetalae</taxon>
        <taxon>asterids</taxon>
        <taxon>Ericales</taxon>
        <taxon>Ericaceae</taxon>
        <taxon>Ericoideae</taxon>
        <taxon>Rhodoreae</taxon>
        <taxon>Rhododendron</taxon>
    </lineage>
</organism>
<sequence>MALVMVRRTKPWNGESAQEERFAWVSCFGMPLNVWNVPSFRRIASIWGHFIEVDDNTLREVSFEKGRVLIATEKSCKIEGKGQLIVEGKRVYACHARKDNHVLVAQGLEGQQTKVQKLAEISNQEVVEESNKEEKSHSTQGLDSVVQDSVDPGIESEEERISLLNKDHQREAQVIESAEVIRQQQEIETNALAVNSPVEIDSNVRGSQIQGINLHVDFRVRDTKKGSRNARRPNLYELSQSYEDNNEPKLRG</sequence>